<dbReference type="PANTHER" id="PTHR44329">
    <property type="entry name" value="SERINE/THREONINE-PROTEIN KINASE TNNI3K-RELATED"/>
    <property type="match status" value="1"/>
</dbReference>
<keyword evidence="1" id="KW-0808">Transferase</keyword>
<keyword evidence="8" id="KW-1185">Reference proteome</keyword>
<feature type="compositionally biased region" description="Acidic residues" evidence="5">
    <location>
        <begin position="415"/>
        <end position="431"/>
    </location>
</feature>
<dbReference type="PROSITE" id="PS50011">
    <property type="entry name" value="PROTEIN_KINASE_DOM"/>
    <property type="match status" value="1"/>
</dbReference>
<name>A0A0D0SXA6_9TREE</name>
<dbReference type="SUPFAM" id="SSF56112">
    <property type="entry name" value="Protein kinase-like (PK-like)"/>
    <property type="match status" value="1"/>
</dbReference>
<keyword evidence="3 7" id="KW-0418">Kinase</keyword>
<feature type="compositionally biased region" description="Acidic residues" evidence="5">
    <location>
        <begin position="196"/>
        <end position="206"/>
    </location>
</feature>
<dbReference type="GO" id="GO:0004674">
    <property type="term" value="F:protein serine/threonine kinase activity"/>
    <property type="evidence" value="ECO:0007669"/>
    <property type="project" value="TreeGrafter"/>
</dbReference>
<dbReference type="EMBL" id="KN847913">
    <property type="protein sequence ID" value="KIR37817.1"/>
    <property type="molecule type" value="Genomic_DNA"/>
</dbReference>
<keyword evidence="2" id="KW-0547">Nucleotide-binding</keyword>
<evidence type="ECO:0000256" key="3">
    <source>
        <dbReference type="ARBA" id="ARBA00022777"/>
    </source>
</evidence>
<feature type="compositionally biased region" description="Basic residues" evidence="5">
    <location>
        <begin position="179"/>
        <end position="190"/>
    </location>
</feature>
<dbReference type="OrthoDB" id="4062651at2759"/>
<feature type="compositionally biased region" description="Basic residues" evidence="5">
    <location>
        <begin position="500"/>
        <end position="519"/>
    </location>
</feature>
<evidence type="ECO:0000256" key="5">
    <source>
        <dbReference type="SAM" id="MobiDB-lite"/>
    </source>
</evidence>
<evidence type="ECO:0000259" key="6">
    <source>
        <dbReference type="PROSITE" id="PS50011"/>
    </source>
</evidence>
<dbReference type="AlphaFoldDB" id="A0A0D0SXA6"/>
<evidence type="ECO:0000313" key="8">
    <source>
        <dbReference type="Proteomes" id="UP000053392"/>
    </source>
</evidence>
<dbReference type="CDD" id="cd13999">
    <property type="entry name" value="STKc_MAP3K-like"/>
    <property type="match status" value="1"/>
</dbReference>
<evidence type="ECO:0000256" key="1">
    <source>
        <dbReference type="ARBA" id="ARBA00022679"/>
    </source>
</evidence>
<sequence length="847" mass="94089">MTGVTTFATGCNEAGPNYSSVLEDDLENAVMKRGQSSSALAGKTSRSRSQSRPARRKSNGKLWADSLPNGQDGEDATSPKKRKRSRAGSFSTEDSWVETSGDEWEPDFIAESDRNLIHYAPPTTLHRLRKAELVRLWKVAGMWDSEDIPDDTNEDEAIGDMGKKELVDGLIAASEARSRRIRSQLAKKVKGKSENGDESELTELSDSDNGANGVEHTPIVKRLRPRGVRGGGSFMKEPSTDVTDSEDDAEEADAEATEVEEEPQPKERKSRSKSISQANLTKYDGDVDMAPASEQRSSKSLPTRGAKKKAIERMQGIERGREDEDMEMDKEGDDEMEKGTPTPPATPPRRGLPSRPSTPKLDQESAMVGSPTLSVASETETTTPRPVHTTRSGKAFGAIQNRRLQLLQEARNDPDMDDEDGSDEEDGEPELNIDLSEATMASLIRLLRDELVQMCEARGIEVGGTKPQLAKALLEWRDEQEGSYPSSTSTARPSPPRTAMPRRKSKSKSKARSKFKSNKHVPAIGTAAHAPGKPTPVLLRSHIHANDPETPPLSKGEEGDVEEEKKGTEAELNLDLQELGLEDSVIKPSQLTKLEKIGSGGFKDVYVGKFRGRKVAISEFRSHLSESSHPNIVRFRGICIPEDSTHVPCMLVSELCENGDLFDYIRNVPCPTLKRLLSLMLDIARGLEYLHTRKPSIIHRDCKSSNILINRSGVAKVGDFGLARVKNSTRSMIRSLVGTVNWQAPELWHPTPRYDYKVDVFSAGMVYWEMMSGWIGEKKYPWEGHNEHYIYDAVGTKHRRPPVTGMRKHWGSEPVNLMERMWHQDPAERPTMTDVVHDLESMLAELK</sequence>
<dbReference type="InterPro" id="IPR011009">
    <property type="entry name" value="Kinase-like_dom_sf"/>
</dbReference>
<feature type="domain" description="Protein kinase" evidence="6">
    <location>
        <begin position="591"/>
        <end position="843"/>
    </location>
</feature>
<dbReference type="PANTHER" id="PTHR44329:SF288">
    <property type="entry name" value="MITOGEN-ACTIVATED PROTEIN KINASE KINASE KINASE 20"/>
    <property type="match status" value="1"/>
</dbReference>
<feature type="region of interest" description="Disordered" evidence="5">
    <location>
        <begin position="478"/>
        <end position="567"/>
    </location>
</feature>
<dbReference type="GO" id="GO:0005524">
    <property type="term" value="F:ATP binding"/>
    <property type="evidence" value="ECO:0007669"/>
    <property type="project" value="UniProtKB-KW"/>
</dbReference>
<dbReference type="HOGENOM" id="CLU_008519_0_0_1"/>
<reference evidence="7 8" key="1">
    <citation type="submission" date="2015-01" db="EMBL/GenBank/DDBJ databases">
        <title>The Genome Sequence of Cryptococcus gattii Ram5.</title>
        <authorList>
            <consortium name="The Broad Institute Genomics Platform"/>
            <person name="Cuomo C."/>
            <person name="Litvintseva A."/>
            <person name="Chen Y."/>
            <person name="Heitman J."/>
            <person name="Sun S."/>
            <person name="Springer D."/>
            <person name="Dromer F."/>
            <person name="Young S."/>
            <person name="Zeng Q."/>
            <person name="Gargeya S."/>
            <person name="Abouelleil A."/>
            <person name="Alvarado L."/>
            <person name="Chapman S.B."/>
            <person name="Gainer-Dewar J."/>
            <person name="Goldberg J."/>
            <person name="Griggs A."/>
            <person name="Gujja S."/>
            <person name="Hansen M."/>
            <person name="Howarth C."/>
            <person name="Imamovic A."/>
            <person name="Larimer J."/>
            <person name="Murphy C."/>
            <person name="Naylor J."/>
            <person name="Pearson M."/>
            <person name="Priest M."/>
            <person name="Roberts A."/>
            <person name="Saif S."/>
            <person name="Shea T."/>
            <person name="Sykes S."/>
            <person name="Wortman J."/>
            <person name="Nusbaum C."/>
            <person name="Birren B."/>
        </authorList>
    </citation>
    <scope>NUCLEOTIDE SEQUENCE [LARGE SCALE GENOMIC DNA]</scope>
    <source>
        <strain evidence="7 8">Ram5</strain>
    </source>
</reference>
<dbReference type="Gene3D" id="1.10.510.10">
    <property type="entry name" value="Transferase(Phosphotransferase) domain 1"/>
    <property type="match status" value="1"/>
</dbReference>
<feature type="compositionally biased region" description="Acidic residues" evidence="5">
    <location>
        <begin position="243"/>
        <end position="262"/>
    </location>
</feature>
<accession>A0A0D0SXA6</accession>
<evidence type="ECO:0000256" key="4">
    <source>
        <dbReference type="ARBA" id="ARBA00022840"/>
    </source>
</evidence>
<dbReference type="InterPro" id="IPR051681">
    <property type="entry name" value="Ser/Thr_Kinases-Pseudokinases"/>
</dbReference>
<organism evidence="7 8">
    <name type="scientific">Cryptococcus deuterogattii Ram5</name>
    <dbReference type="NCBI Taxonomy" id="1296110"/>
    <lineage>
        <taxon>Eukaryota</taxon>
        <taxon>Fungi</taxon>
        <taxon>Dikarya</taxon>
        <taxon>Basidiomycota</taxon>
        <taxon>Agaricomycotina</taxon>
        <taxon>Tremellomycetes</taxon>
        <taxon>Tremellales</taxon>
        <taxon>Cryptococcaceae</taxon>
        <taxon>Cryptococcus</taxon>
        <taxon>Cryptococcus gattii species complex</taxon>
    </lineage>
</organism>
<dbReference type="Proteomes" id="UP000053392">
    <property type="component" value="Unassembled WGS sequence"/>
</dbReference>
<feature type="region of interest" description="Disordered" evidence="5">
    <location>
        <begin position="176"/>
        <end position="436"/>
    </location>
</feature>
<protein>
    <submittedName>
        <fullName evidence="7">TKL protein kinase</fullName>
    </submittedName>
</protein>
<evidence type="ECO:0000313" key="7">
    <source>
        <dbReference type="EMBL" id="KIR37817.1"/>
    </source>
</evidence>
<feature type="compositionally biased region" description="Low complexity" evidence="5">
    <location>
        <begin position="378"/>
        <end position="390"/>
    </location>
</feature>
<evidence type="ECO:0000256" key="2">
    <source>
        <dbReference type="ARBA" id="ARBA00022741"/>
    </source>
</evidence>
<dbReference type="InterPro" id="IPR001245">
    <property type="entry name" value="Ser-Thr/Tyr_kinase_cat_dom"/>
</dbReference>
<dbReference type="InterPro" id="IPR000719">
    <property type="entry name" value="Prot_kinase_dom"/>
</dbReference>
<feature type="compositionally biased region" description="Acidic residues" evidence="5">
    <location>
        <begin position="323"/>
        <end position="336"/>
    </location>
</feature>
<feature type="compositionally biased region" description="Basic and acidic residues" evidence="5">
    <location>
        <begin position="309"/>
        <end position="322"/>
    </location>
</feature>
<feature type="compositionally biased region" description="Basic and acidic residues" evidence="5">
    <location>
        <begin position="555"/>
        <end position="567"/>
    </location>
</feature>
<feature type="region of interest" description="Disordered" evidence="5">
    <location>
        <begin position="29"/>
        <end position="102"/>
    </location>
</feature>
<proteinExistence type="predicted"/>
<gene>
    <name evidence="7" type="ORF">I313_06181</name>
</gene>
<feature type="compositionally biased region" description="Polar residues" evidence="5">
    <location>
        <begin position="88"/>
        <end position="98"/>
    </location>
</feature>
<keyword evidence="4" id="KW-0067">ATP-binding</keyword>
<dbReference type="Pfam" id="PF07714">
    <property type="entry name" value="PK_Tyr_Ser-Thr"/>
    <property type="match status" value="1"/>
</dbReference>